<dbReference type="Proteomes" id="UP000291117">
    <property type="component" value="Unassembled WGS sequence"/>
</dbReference>
<evidence type="ECO:0000313" key="4">
    <source>
        <dbReference type="Proteomes" id="UP000291117"/>
    </source>
</evidence>
<reference evidence="3 4" key="1">
    <citation type="submission" date="2019-02" db="EMBL/GenBank/DDBJ databases">
        <title>Pedobacter sp. RP-3-8 sp. nov., isolated from Arctic soil.</title>
        <authorList>
            <person name="Dahal R.H."/>
        </authorList>
    </citation>
    <scope>NUCLEOTIDE SEQUENCE [LARGE SCALE GENOMIC DNA]</scope>
    <source>
        <strain evidence="3 4">RP-3-8</strain>
    </source>
</reference>
<dbReference type="InterPro" id="IPR011990">
    <property type="entry name" value="TPR-like_helical_dom_sf"/>
</dbReference>
<keyword evidence="1" id="KW-0802">TPR repeat</keyword>
<evidence type="ECO:0008006" key="5">
    <source>
        <dbReference type="Google" id="ProtNLM"/>
    </source>
</evidence>
<proteinExistence type="predicted"/>
<comment type="caution">
    <text evidence="3">The sequence shown here is derived from an EMBL/GenBank/DDBJ whole genome shotgun (WGS) entry which is preliminary data.</text>
</comment>
<feature type="chain" id="PRO_5021030686" description="Tetratricopeptide repeat protein" evidence="2">
    <location>
        <begin position="27"/>
        <end position="342"/>
    </location>
</feature>
<dbReference type="OrthoDB" id="675613at2"/>
<evidence type="ECO:0000256" key="2">
    <source>
        <dbReference type="SAM" id="SignalP"/>
    </source>
</evidence>
<feature type="signal peptide" evidence="2">
    <location>
        <begin position="1"/>
        <end position="26"/>
    </location>
</feature>
<organism evidence="3 4">
    <name type="scientific">Pedobacter hiemivivus</name>
    <dbReference type="NCBI Taxonomy" id="2530454"/>
    <lineage>
        <taxon>Bacteria</taxon>
        <taxon>Pseudomonadati</taxon>
        <taxon>Bacteroidota</taxon>
        <taxon>Sphingobacteriia</taxon>
        <taxon>Sphingobacteriales</taxon>
        <taxon>Sphingobacteriaceae</taxon>
        <taxon>Pedobacter</taxon>
    </lineage>
</organism>
<protein>
    <recommendedName>
        <fullName evidence="5">Tetratricopeptide repeat protein</fullName>
    </recommendedName>
</protein>
<dbReference type="Gene3D" id="1.25.40.10">
    <property type="entry name" value="Tetratricopeptide repeat domain"/>
    <property type="match status" value="1"/>
</dbReference>
<dbReference type="AlphaFoldDB" id="A0A4R0NG31"/>
<sequence>MKFTTNSPFRFLIFIALTLYVQASHAQVKLNGSYVATKVNYLSGDELPEDNILKYTYLKYTFSNQDQIGISGVYYEKGTPYLFAISGNHLIIKSEVGSVMNTLKIMENNADKLVLISSSASGSLEDPWAIKYTLYKEQFIQNNTLLSPNDIFSIKGTDTVYKSGQKIYAQFKGSSFQSYMYELIRKKKMDVKSGELLSTFIIDPDGHPDSLRIIQGINPKYDAEYIKAFNSARNMWKPAQHNGKTVTVLMNQSLKYLTSEQTLPSYFDSQKANTAYNNKDYELALYHYDRALEVRPDEVENLYHRGICKQILGNLKGACADWTKIQLMGNKTANELLLKYCK</sequence>
<gene>
    <name evidence="3" type="ORF">EZ444_02050</name>
</gene>
<dbReference type="PROSITE" id="PS50005">
    <property type="entry name" value="TPR"/>
    <property type="match status" value="1"/>
</dbReference>
<dbReference type="InterPro" id="IPR019734">
    <property type="entry name" value="TPR_rpt"/>
</dbReference>
<dbReference type="RefSeq" id="WP_131606729.1">
    <property type="nucleotide sequence ID" value="NZ_SJSM01000001.1"/>
</dbReference>
<dbReference type="SUPFAM" id="SSF48452">
    <property type="entry name" value="TPR-like"/>
    <property type="match status" value="1"/>
</dbReference>
<dbReference type="Gene3D" id="3.30.1150.10">
    <property type="match status" value="1"/>
</dbReference>
<name>A0A4R0NG31_9SPHI</name>
<dbReference type="SUPFAM" id="SSF74653">
    <property type="entry name" value="TolA/TonB C-terminal domain"/>
    <property type="match status" value="1"/>
</dbReference>
<feature type="repeat" description="TPR" evidence="1">
    <location>
        <begin position="265"/>
        <end position="298"/>
    </location>
</feature>
<dbReference type="EMBL" id="SJSM01000001">
    <property type="protein sequence ID" value="TCC99480.1"/>
    <property type="molecule type" value="Genomic_DNA"/>
</dbReference>
<keyword evidence="2" id="KW-0732">Signal</keyword>
<evidence type="ECO:0000256" key="1">
    <source>
        <dbReference type="PROSITE-ProRule" id="PRU00339"/>
    </source>
</evidence>
<evidence type="ECO:0000313" key="3">
    <source>
        <dbReference type="EMBL" id="TCC99480.1"/>
    </source>
</evidence>
<accession>A0A4R0NG31</accession>
<keyword evidence="4" id="KW-1185">Reference proteome</keyword>